<evidence type="ECO:0000256" key="4">
    <source>
        <dbReference type="ARBA" id="ARBA00047422"/>
    </source>
</evidence>
<reference evidence="6 7" key="1">
    <citation type="submission" date="2020-06" db="EMBL/GenBank/DDBJ databases">
        <title>Complete genome of Azosprillum oryzae KACC14407.</title>
        <authorList>
            <person name="Kim M."/>
            <person name="Park Y.-J."/>
            <person name="Shin J.-H."/>
        </authorList>
    </citation>
    <scope>NUCLEOTIDE SEQUENCE [LARGE SCALE GENOMIC DNA]</scope>
    <source>
        <strain evidence="6 7">KACC 14407</strain>
        <plasmid evidence="6 7">unnamed7</plasmid>
    </source>
</reference>
<dbReference type="SUPFAM" id="SSF53335">
    <property type="entry name" value="S-adenosyl-L-methionine-dependent methyltransferases"/>
    <property type="match status" value="1"/>
</dbReference>
<dbReference type="REBASE" id="397783">
    <property type="entry name" value="M1.Aor14407ORF29855P"/>
</dbReference>
<protein>
    <submittedName>
        <fullName evidence="6">DNA cytosine methyltransferase</fullName>
    </submittedName>
</protein>
<keyword evidence="3" id="KW-0680">Restriction system</keyword>
<dbReference type="OrthoDB" id="5288620at2"/>
<dbReference type="Pfam" id="PF00145">
    <property type="entry name" value="DNA_methylase"/>
    <property type="match status" value="1"/>
</dbReference>
<keyword evidence="6" id="KW-0614">Plasmid</keyword>
<dbReference type="InterPro" id="IPR029063">
    <property type="entry name" value="SAM-dependent_MTases_sf"/>
</dbReference>
<evidence type="ECO:0000256" key="2">
    <source>
        <dbReference type="ARBA" id="ARBA00022679"/>
    </source>
</evidence>
<dbReference type="KEGG" id="aoz:HUE56_29855"/>
<feature type="active site" evidence="5">
    <location>
        <position position="250"/>
    </location>
</feature>
<evidence type="ECO:0000256" key="3">
    <source>
        <dbReference type="ARBA" id="ARBA00022747"/>
    </source>
</evidence>
<dbReference type="GO" id="GO:0003886">
    <property type="term" value="F:DNA (cytosine-5-)-methyltransferase activity"/>
    <property type="evidence" value="ECO:0007669"/>
    <property type="project" value="UniProtKB-EC"/>
</dbReference>
<geneLocation type="plasmid" evidence="6 7">
    <name>unnamed7</name>
</geneLocation>
<sequence>MLTPVVAIGQTLRYALCTILCLLRSVRYGRIWTIPTPHRFPIMHIAHARIGCNKGKSRLWLEGPRLSLVAFEPGSRFHLRTDAAGRKIVLELRPDGERMVSSRTRRSGGVIRPIIDLAGAILDRVFGAAEKVRVIYREREIEVTLPPLAVAQAQREADLRDRLGAGRPLSVGTLCIGAGIIDHAVHAGLHEAGIATEAALAVDIDPEGLDVAVTANPATKGCRMSIEASIDEIEPEIMPKLSVLLAGLPCTAASVAGRARKRLTMPEADEQAGHLCHAYLTLLRASEAPITAIENVPQYASTASAAIIRTQLKRLGYRVFEVPLVGSEFGAIEARRRWTLIGISEGLAPDTFEVPAQPGSATRLGDILEDVPPGDPRWQDHAYLDRHAEAQATKGNSFKRNIVTADNTTIGTIGRSYWKHRTSEPSLQAPHDASLSRLLTPAEHARVKSIPDDLAAAIINGRSATAAHELLGQGAVWSCFHALGRALGKVLAPLTGSNVVPLPSRTSAAVLPLRRPSRSCKHAADFGQLALAL</sequence>
<dbReference type="EMBL" id="CP054622">
    <property type="protein sequence ID" value="QKS54709.1"/>
    <property type="molecule type" value="Genomic_DNA"/>
</dbReference>
<dbReference type="RefSeq" id="WP_109155255.1">
    <property type="nucleotide sequence ID" value="NZ_BSOV01000001.1"/>
</dbReference>
<evidence type="ECO:0000313" key="7">
    <source>
        <dbReference type="Proteomes" id="UP000509702"/>
    </source>
</evidence>
<comment type="catalytic activity">
    <reaction evidence="4">
        <text>a 2'-deoxycytidine in DNA + S-adenosyl-L-methionine = a 5-methyl-2'-deoxycytidine in DNA + S-adenosyl-L-homocysteine + H(+)</text>
        <dbReference type="Rhea" id="RHEA:13681"/>
        <dbReference type="Rhea" id="RHEA-COMP:11369"/>
        <dbReference type="Rhea" id="RHEA-COMP:11370"/>
        <dbReference type="ChEBI" id="CHEBI:15378"/>
        <dbReference type="ChEBI" id="CHEBI:57856"/>
        <dbReference type="ChEBI" id="CHEBI:59789"/>
        <dbReference type="ChEBI" id="CHEBI:85452"/>
        <dbReference type="ChEBI" id="CHEBI:85454"/>
        <dbReference type="EC" id="2.1.1.37"/>
    </reaction>
</comment>
<keyword evidence="5" id="KW-0949">S-adenosyl-L-methionine</keyword>
<proteinExistence type="inferred from homology"/>
<keyword evidence="7" id="KW-1185">Reference proteome</keyword>
<dbReference type="InterPro" id="IPR001525">
    <property type="entry name" value="C5_MeTfrase"/>
</dbReference>
<dbReference type="Gene3D" id="3.40.50.150">
    <property type="entry name" value="Vaccinia Virus protein VP39"/>
    <property type="match status" value="1"/>
</dbReference>
<dbReference type="GO" id="GO:0009307">
    <property type="term" value="P:DNA restriction-modification system"/>
    <property type="evidence" value="ECO:0007669"/>
    <property type="project" value="UniProtKB-KW"/>
</dbReference>
<evidence type="ECO:0000256" key="1">
    <source>
        <dbReference type="ARBA" id="ARBA00022603"/>
    </source>
</evidence>
<evidence type="ECO:0000313" key="6">
    <source>
        <dbReference type="EMBL" id="QKS54709.1"/>
    </source>
</evidence>
<dbReference type="PROSITE" id="PS51679">
    <property type="entry name" value="SAM_MT_C5"/>
    <property type="match status" value="1"/>
</dbReference>
<keyword evidence="2 5" id="KW-0808">Transferase</keyword>
<dbReference type="AlphaFoldDB" id="A0A6N1ATL3"/>
<dbReference type="Proteomes" id="UP000509702">
    <property type="component" value="Plasmid unnamed7"/>
</dbReference>
<organism evidence="6 7">
    <name type="scientific">Azospirillum oryzae</name>
    <dbReference type="NCBI Taxonomy" id="286727"/>
    <lineage>
        <taxon>Bacteria</taxon>
        <taxon>Pseudomonadati</taxon>
        <taxon>Pseudomonadota</taxon>
        <taxon>Alphaproteobacteria</taxon>
        <taxon>Rhodospirillales</taxon>
        <taxon>Azospirillaceae</taxon>
        <taxon>Azospirillum</taxon>
    </lineage>
</organism>
<name>A0A6N1ATL3_9PROT</name>
<keyword evidence="1 5" id="KW-0489">Methyltransferase</keyword>
<comment type="similarity">
    <text evidence="5">Belongs to the class I-like SAM-binding methyltransferase superfamily. C5-methyltransferase family.</text>
</comment>
<accession>A0A6N1ATL3</accession>
<evidence type="ECO:0000256" key="5">
    <source>
        <dbReference type="PROSITE-ProRule" id="PRU01016"/>
    </source>
</evidence>
<gene>
    <name evidence="6" type="ORF">HUE56_29855</name>
</gene>
<dbReference type="GO" id="GO:0032259">
    <property type="term" value="P:methylation"/>
    <property type="evidence" value="ECO:0007669"/>
    <property type="project" value="UniProtKB-KW"/>
</dbReference>